<feature type="compositionally biased region" description="Basic residues" evidence="1">
    <location>
        <begin position="218"/>
        <end position="229"/>
    </location>
</feature>
<dbReference type="EMBL" id="SMYL01000011">
    <property type="protein sequence ID" value="TDK62569.1"/>
    <property type="molecule type" value="Genomic_DNA"/>
</dbReference>
<feature type="compositionally biased region" description="Polar residues" evidence="1">
    <location>
        <begin position="239"/>
        <end position="251"/>
    </location>
</feature>
<dbReference type="InterPro" id="IPR036515">
    <property type="entry name" value="Transposase_17_sf"/>
</dbReference>
<name>A0A4R5VUG1_9BURK</name>
<dbReference type="Gene3D" id="3.30.70.1290">
    <property type="entry name" value="Transposase IS200-like"/>
    <property type="match status" value="1"/>
</dbReference>
<evidence type="ECO:0000259" key="2">
    <source>
        <dbReference type="SMART" id="SM01321"/>
    </source>
</evidence>
<proteinExistence type="predicted"/>
<dbReference type="Proteomes" id="UP000294829">
    <property type="component" value="Unassembled WGS sequence"/>
</dbReference>
<dbReference type="InterPro" id="IPR002686">
    <property type="entry name" value="Transposase_17"/>
</dbReference>
<comment type="caution">
    <text evidence="3">The sequence shown here is derived from an EMBL/GenBank/DDBJ whole genome shotgun (WGS) entry which is preliminary data.</text>
</comment>
<evidence type="ECO:0000256" key="1">
    <source>
        <dbReference type="SAM" id="MobiDB-lite"/>
    </source>
</evidence>
<dbReference type="PANTHER" id="PTHR34322">
    <property type="entry name" value="TRANSPOSASE, Y1_TNP DOMAIN-CONTAINING"/>
    <property type="match status" value="1"/>
</dbReference>
<sequence>MARLARLAIANYQHHILQRGNDNRVIFQDADDIALFRKVLLEGSRKYDVAIHAYVFMPTHFHLLVTPKTDDGIGKMMQWIGRHYVPYFNKKVQRAGTLWQGRFKSLVIESAEYFLLCSRYIETNPVRAGLAQSPMDYADSSCLHHIGQRIDNLITDHPLYWNLGNTPFQREVAYRELLEQALTLRQINEFTAASLKGWPVGSSHFKVGLEKQASRRIAPLKRGRPRTKKVLVDDEVASDSEQLASSTDQVQ</sequence>
<evidence type="ECO:0000313" key="4">
    <source>
        <dbReference type="Proteomes" id="UP000294829"/>
    </source>
</evidence>
<keyword evidence="4" id="KW-1185">Reference proteome</keyword>
<reference evidence="3 4" key="1">
    <citation type="submission" date="2019-03" db="EMBL/GenBank/DDBJ databases">
        <title>Sapientia aquatica gen. nov., sp. nov., isolated from a crater lake.</title>
        <authorList>
            <person name="Felfoldi T."/>
            <person name="Szabo A."/>
            <person name="Toth E."/>
            <person name="Schumann P."/>
            <person name="Keki Z."/>
            <person name="Marialigeti K."/>
            <person name="Mathe I."/>
        </authorList>
    </citation>
    <scope>NUCLEOTIDE SEQUENCE [LARGE SCALE GENOMIC DNA]</scope>
    <source>
        <strain evidence="3 4">SA-152</strain>
    </source>
</reference>
<dbReference type="AlphaFoldDB" id="A0A4R5VUG1"/>
<dbReference type="RefSeq" id="WP_133330497.1">
    <property type="nucleotide sequence ID" value="NZ_SMYL01000011.1"/>
</dbReference>
<dbReference type="GO" id="GO:0004803">
    <property type="term" value="F:transposase activity"/>
    <property type="evidence" value="ECO:0007669"/>
    <property type="project" value="InterPro"/>
</dbReference>
<dbReference type="Pfam" id="PF01797">
    <property type="entry name" value="Y1_Tnp"/>
    <property type="match status" value="1"/>
</dbReference>
<dbReference type="SUPFAM" id="SSF143422">
    <property type="entry name" value="Transposase IS200-like"/>
    <property type="match status" value="1"/>
</dbReference>
<dbReference type="GO" id="GO:0006313">
    <property type="term" value="P:DNA transposition"/>
    <property type="evidence" value="ECO:0007669"/>
    <property type="project" value="InterPro"/>
</dbReference>
<dbReference type="GO" id="GO:0003677">
    <property type="term" value="F:DNA binding"/>
    <property type="evidence" value="ECO:0007669"/>
    <property type="project" value="InterPro"/>
</dbReference>
<feature type="domain" description="Transposase IS200-like" evidence="2">
    <location>
        <begin position="9"/>
        <end position="124"/>
    </location>
</feature>
<dbReference type="SMART" id="SM01321">
    <property type="entry name" value="Y1_Tnp"/>
    <property type="match status" value="1"/>
</dbReference>
<protein>
    <submittedName>
        <fullName evidence="3">Transposase</fullName>
    </submittedName>
</protein>
<dbReference type="PANTHER" id="PTHR34322:SF2">
    <property type="entry name" value="TRANSPOSASE IS200-LIKE DOMAIN-CONTAINING PROTEIN"/>
    <property type="match status" value="1"/>
</dbReference>
<feature type="region of interest" description="Disordered" evidence="1">
    <location>
        <begin position="217"/>
        <end position="251"/>
    </location>
</feature>
<accession>A0A4R5VUG1</accession>
<dbReference type="OrthoDB" id="9814067at2"/>
<organism evidence="3 4">
    <name type="scientific">Sapientia aquatica</name>
    <dbReference type="NCBI Taxonomy" id="1549640"/>
    <lineage>
        <taxon>Bacteria</taxon>
        <taxon>Pseudomonadati</taxon>
        <taxon>Pseudomonadota</taxon>
        <taxon>Betaproteobacteria</taxon>
        <taxon>Burkholderiales</taxon>
        <taxon>Oxalobacteraceae</taxon>
        <taxon>Sapientia</taxon>
    </lineage>
</organism>
<gene>
    <name evidence="3" type="ORF">E2I14_16315</name>
</gene>
<evidence type="ECO:0000313" key="3">
    <source>
        <dbReference type="EMBL" id="TDK62569.1"/>
    </source>
</evidence>